<evidence type="ECO:0000313" key="2">
    <source>
        <dbReference type="EMBL" id="CAD7205335.1"/>
    </source>
</evidence>
<dbReference type="EMBL" id="OA574796">
    <property type="protein sequence ID" value="CAD7205335.1"/>
    <property type="molecule type" value="Genomic_DNA"/>
</dbReference>
<name>A0A7R8VXK3_TIMDO</name>
<evidence type="ECO:0000256" key="1">
    <source>
        <dbReference type="SAM" id="MobiDB-lite"/>
    </source>
</evidence>
<dbReference type="AlphaFoldDB" id="A0A7R8VXK3"/>
<organism evidence="2">
    <name type="scientific">Timema douglasi</name>
    <name type="common">Walking stick</name>
    <dbReference type="NCBI Taxonomy" id="61478"/>
    <lineage>
        <taxon>Eukaryota</taxon>
        <taxon>Metazoa</taxon>
        <taxon>Ecdysozoa</taxon>
        <taxon>Arthropoda</taxon>
        <taxon>Hexapoda</taxon>
        <taxon>Insecta</taxon>
        <taxon>Pterygota</taxon>
        <taxon>Neoptera</taxon>
        <taxon>Polyneoptera</taxon>
        <taxon>Phasmatodea</taxon>
        <taxon>Timematodea</taxon>
        <taxon>Timematoidea</taxon>
        <taxon>Timematidae</taxon>
        <taxon>Timema</taxon>
    </lineage>
</organism>
<protein>
    <submittedName>
        <fullName evidence="2">Uncharacterized protein</fullName>
    </submittedName>
</protein>
<feature type="compositionally biased region" description="Polar residues" evidence="1">
    <location>
        <begin position="42"/>
        <end position="51"/>
    </location>
</feature>
<accession>A0A7R8VXK3</accession>
<feature type="region of interest" description="Disordered" evidence="1">
    <location>
        <begin position="36"/>
        <end position="63"/>
    </location>
</feature>
<gene>
    <name evidence="2" type="ORF">TDIB3V08_LOCUS11487</name>
</gene>
<sequence>MKIFPVGKIEDLERLETSTSMTPVLEVKDSAVAQRGLKQRQGKANNLQAESNKSKPQDVSSKP</sequence>
<proteinExistence type="predicted"/>
<reference evidence="2" key="1">
    <citation type="submission" date="2020-11" db="EMBL/GenBank/DDBJ databases">
        <authorList>
            <person name="Tran Van P."/>
        </authorList>
    </citation>
    <scope>NUCLEOTIDE SEQUENCE</scope>
</reference>